<feature type="binding site" evidence="15">
    <location>
        <position position="201"/>
    </location>
    <ligand>
        <name>substrate</name>
    </ligand>
</feature>
<dbReference type="InterPro" id="IPR001406">
    <property type="entry name" value="PsdUridine_synth_TruA"/>
</dbReference>
<feature type="region of interest" description="Disordered" evidence="16">
    <location>
        <begin position="398"/>
        <end position="419"/>
    </location>
</feature>
<dbReference type="Gene3D" id="3.30.70.580">
    <property type="entry name" value="Pseudouridine synthase I, catalytic domain, N-terminal subdomain"/>
    <property type="match status" value="1"/>
</dbReference>
<feature type="region of interest" description="Disordered" evidence="16">
    <location>
        <begin position="1"/>
        <end position="66"/>
    </location>
</feature>
<evidence type="ECO:0000313" key="18">
    <source>
        <dbReference type="EMBL" id="TIC04679.1"/>
    </source>
</evidence>
<sequence>MSTNNLKREASNQAAKPNNKRAKNSRQRSDKRATKQPGQPLDDRREWTREWAGLPKSSDITQSGPKLPKRKCAVIIGFCGTGYNGMQIQPHGNVKTIEGDIFVAMIKAGVISPDNSTDPGKVRTNHSSEKTTYVFARAARTDASVHAAFNVISLKMIVDLPDTPDIVEKINEHLPNHIRIWGFVRTQNSFDARTSCDSRSYEYLLPSYVFIPPSPWSNLGKRLKSSHPFWEGVDETEDIASMMTRKRAYRIDSDTLDRARETLAQFEGSHNFWSYTIGKGFRDRSSQRFMKKLTIQDPFLVEGNEWISVRFYGQSFMLHQIRKMIFMLVNVVRTGTPASLIPTTYTDLPIVVPKAPGLGLLLEKPHFNVYNSRVKENNEHIDQNAGERINKAVEKVHKQKGKDAEAGKSDVEYPSDEQIKSETTKQINGDRRELIDFVPYEEKVEAFKHEYIYKRLRKEEVLGNVYSRWVGMIDSHEGQQLDYLNPEGVITESAIKAGKKGVKGGQNAQLDSADNSGVKATLESDDEDNYDKKALKSGELEG</sequence>
<dbReference type="SUPFAM" id="SSF55120">
    <property type="entry name" value="Pseudouridine synthase"/>
    <property type="match status" value="1"/>
</dbReference>
<evidence type="ECO:0000256" key="5">
    <source>
        <dbReference type="ARBA" id="ARBA00022664"/>
    </source>
</evidence>
<feature type="domain" description="Pseudouridine synthase I TruA alpha/beta" evidence="17">
    <location>
        <begin position="264"/>
        <end position="367"/>
    </location>
</feature>
<evidence type="ECO:0000313" key="19">
    <source>
        <dbReference type="Proteomes" id="UP000307169"/>
    </source>
</evidence>
<dbReference type="GO" id="GO:0031119">
    <property type="term" value="P:tRNA pseudouridine synthesis"/>
    <property type="evidence" value="ECO:0007669"/>
    <property type="project" value="InterPro"/>
</dbReference>
<dbReference type="InterPro" id="IPR020095">
    <property type="entry name" value="PsdUridine_synth_TruA_C"/>
</dbReference>
<evidence type="ECO:0000256" key="16">
    <source>
        <dbReference type="SAM" id="MobiDB-lite"/>
    </source>
</evidence>
<protein>
    <recommendedName>
        <fullName evidence="11">tRNA pseudouridine synthase 1</fullName>
    </recommendedName>
    <alternativeName>
        <fullName evidence="12">tRNA pseudouridylate synthase 1</fullName>
    </alternativeName>
    <alternativeName>
        <fullName evidence="13">tRNA-uridine isomerase 1</fullName>
    </alternativeName>
</protein>
<dbReference type="Gene3D" id="3.30.70.660">
    <property type="entry name" value="Pseudouridine synthase I, catalytic domain, C-terminal subdomain"/>
    <property type="match status" value="1"/>
</dbReference>
<evidence type="ECO:0000256" key="8">
    <source>
        <dbReference type="ARBA" id="ARBA00023242"/>
    </source>
</evidence>
<comment type="subcellular location">
    <subcellularLocation>
        <location evidence="3">Nucleus</location>
    </subcellularLocation>
</comment>
<accession>A0A4T0P5T8</accession>
<evidence type="ECO:0000256" key="9">
    <source>
        <dbReference type="ARBA" id="ARBA00036943"/>
    </source>
</evidence>
<evidence type="ECO:0000256" key="15">
    <source>
        <dbReference type="PIRSR" id="PIRSR641708-2"/>
    </source>
</evidence>
<dbReference type="InterPro" id="IPR020094">
    <property type="entry name" value="TruA/RsuA/RluB/E/F_N"/>
</dbReference>
<evidence type="ECO:0000256" key="13">
    <source>
        <dbReference type="ARBA" id="ARBA00080858"/>
    </source>
</evidence>
<evidence type="ECO:0000256" key="14">
    <source>
        <dbReference type="PIRSR" id="PIRSR641708-1"/>
    </source>
</evidence>
<dbReference type="NCBIfam" id="TIGR00071">
    <property type="entry name" value="hisT_truA"/>
    <property type="match status" value="1"/>
</dbReference>
<comment type="catalytic activity">
    <reaction evidence="1">
        <text>a uridine in mRNA = a pseudouridine in mRNA</text>
        <dbReference type="Rhea" id="RHEA:56644"/>
        <dbReference type="Rhea" id="RHEA-COMP:14658"/>
        <dbReference type="Rhea" id="RHEA-COMP:14659"/>
        <dbReference type="ChEBI" id="CHEBI:65314"/>
        <dbReference type="ChEBI" id="CHEBI:65315"/>
    </reaction>
</comment>
<comment type="catalytic activity">
    <reaction evidence="9">
        <text>a uridine in tRNA = a pseudouridine in tRNA</text>
        <dbReference type="Rhea" id="RHEA:54572"/>
        <dbReference type="Rhea" id="RHEA-COMP:13339"/>
        <dbReference type="Rhea" id="RHEA-COMP:13934"/>
        <dbReference type="ChEBI" id="CHEBI:65314"/>
        <dbReference type="ChEBI" id="CHEBI:65315"/>
    </reaction>
</comment>
<feature type="region of interest" description="Disordered" evidence="16">
    <location>
        <begin position="500"/>
        <end position="542"/>
    </location>
</feature>
<dbReference type="PANTHER" id="PTHR11142:SF4">
    <property type="entry name" value="PSEUDOURIDYLATE SYNTHASE 1 HOMOLOG"/>
    <property type="match status" value="1"/>
</dbReference>
<feature type="compositionally biased region" description="Polar residues" evidence="16">
    <location>
        <begin position="506"/>
        <end position="515"/>
    </location>
</feature>
<reference evidence="18 19" key="1">
    <citation type="submission" date="2019-03" db="EMBL/GenBank/DDBJ databases">
        <title>Sequencing 25 genomes of Wallemia mellicola.</title>
        <authorList>
            <person name="Gostincar C."/>
        </authorList>
    </citation>
    <scope>NUCLEOTIDE SEQUENCE [LARGE SCALE GENOMIC DNA]</scope>
    <source>
        <strain evidence="18 19">EXF-1262</strain>
    </source>
</reference>
<comment type="function">
    <text evidence="10">Formation of pseudouridine at positions 27 and 28 in the anticodon stem and loop of transfer RNAs; at positions 34 and 36 of intron-containing precursor tRNA(Ile) and at position 35 in the intron-containing tRNA(Tyr). Catalyzes pseudouridylation at position 44 in U2 snRNA. Also catalyzes pseudouridylation of mRNAs.</text>
</comment>
<evidence type="ECO:0000256" key="1">
    <source>
        <dbReference type="ARBA" id="ARBA00001166"/>
    </source>
</evidence>
<evidence type="ECO:0000259" key="17">
    <source>
        <dbReference type="Pfam" id="PF01416"/>
    </source>
</evidence>
<dbReference type="InterPro" id="IPR020103">
    <property type="entry name" value="PsdUridine_synth_cat_dom_sf"/>
</dbReference>
<evidence type="ECO:0000256" key="12">
    <source>
        <dbReference type="ARBA" id="ARBA00079072"/>
    </source>
</evidence>
<dbReference type="FunFam" id="3.30.70.580:FF:000002">
    <property type="entry name" value="tRNA pseudouridine synthase"/>
    <property type="match status" value="1"/>
</dbReference>
<keyword evidence="7" id="KW-0413">Isomerase</keyword>
<evidence type="ECO:0000256" key="6">
    <source>
        <dbReference type="ARBA" id="ARBA00022694"/>
    </source>
</evidence>
<evidence type="ECO:0000256" key="4">
    <source>
        <dbReference type="ARBA" id="ARBA00009375"/>
    </source>
</evidence>
<dbReference type="AlphaFoldDB" id="A0A4T0P5T8"/>
<dbReference type="GO" id="GO:1990481">
    <property type="term" value="P:mRNA pseudouridine synthesis"/>
    <property type="evidence" value="ECO:0007669"/>
    <property type="project" value="TreeGrafter"/>
</dbReference>
<gene>
    <name evidence="18" type="ORF">E3Q17_00297</name>
</gene>
<name>A0A4T0P5T8_9BASI</name>
<dbReference type="FunFam" id="3.30.70.660:FF:000002">
    <property type="entry name" value="tRNA pseudouridine synthase"/>
    <property type="match status" value="1"/>
</dbReference>
<evidence type="ECO:0000256" key="7">
    <source>
        <dbReference type="ARBA" id="ARBA00023235"/>
    </source>
</evidence>
<dbReference type="InterPro" id="IPR041708">
    <property type="entry name" value="PUS1/PUS2-like"/>
</dbReference>
<dbReference type="CDD" id="cd02568">
    <property type="entry name" value="PseudoU_synth_PUS1_PUS2"/>
    <property type="match status" value="1"/>
</dbReference>
<feature type="active site" description="Nucleophile" evidence="14">
    <location>
        <position position="142"/>
    </location>
</feature>
<dbReference type="Proteomes" id="UP000307169">
    <property type="component" value="Unassembled WGS sequence"/>
</dbReference>
<evidence type="ECO:0000256" key="11">
    <source>
        <dbReference type="ARBA" id="ARBA00073968"/>
    </source>
</evidence>
<keyword evidence="8" id="KW-0539">Nucleus</keyword>
<evidence type="ECO:0000256" key="10">
    <source>
        <dbReference type="ARBA" id="ARBA00053072"/>
    </source>
</evidence>
<organism evidence="18 19">
    <name type="scientific">Wallemia mellicola</name>
    <dbReference type="NCBI Taxonomy" id="1708541"/>
    <lineage>
        <taxon>Eukaryota</taxon>
        <taxon>Fungi</taxon>
        <taxon>Dikarya</taxon>
        <taxon>Basidiomycota</taxon>
        <taxon>Wallemiomycotina</taxon>
        <taxon>Wallemiomycetes</taxon>
        <taxon>Wallemiales</taxon>
        <taxon>Wallemiaceae</taxon>
        <taxon>Wallemia</taxon>
    </lineage>
</organism>
<feature type="compositionally biased region" description="Basic and acidic residues" evidence="16">
    <location>
        <begin position="530"/>
        <end position="542"/>
    </location>
</feature>
<keyword evidence="5" id="KW-0507">mRNA processing</keyword>
<dbReference type="GO" id="GO:0031120">
    <property type="term" value="P:snRNA pseudouridine synthesis"/>
    <property type="evidence" value="ECO:0007669"/>
    <property type="project" value="UniProtKB-ARBA"/>
</dbReference>
<dbReference type="GO" id="GO:0005634">
    <property type="term" value="C:nucleus"/>
    <property type="evidence" value="ECO:0007669"/>
    <property type="project" value="UniProtKB-SubCell"/>
</dbReference>
<proteinExistence type="inferred from homology"/>
<feature type="compositionally biased region" description="Basic and acidic residues" evidence="16">
    <location>
        <begin position="1"/>
        <end position="10"/>
    </location>
</feature>
<keyword evidence="6" id="KW-0819">tRNA processing</keyword>
<dbReference type="EMBL" id="SPRH01000002">
    <property type="protein sequence ID" value="TIC04679.1"/>
    <property type="molecule type" value="Genomic_DNA"/>
</dbReference>
<dbReference type="Pfam" id="PF01416">
    <property type="entry name" value="PseudoU_synth_1"/>
    <property type="match status" value="1"/>
</dbReference>
<evidence type="ECO:0000256" key="3">
    <source>
        <dbReference type="ARBA" id="ARBA00004123"/>
    </source>
</evidence>
<comment type="similarity">
    <text evidence="4">Belongs to the tRNA pseudouridine synthase TruA family.</text>
</comment>
<evidence type="ECO:0000256" key="2">
    <source>
        <dbReference type="ARBA" id="ARBA00001832"/>
    </source>
</evidence>
<dbReference type="PANTHER" id="PTHR11142">
    <property type="entry name" value="PSEUDOURIDYLATE SYNTHASE"/>
    <property type="match status" value="1"/>
</dbReference>
<dbReference type="InterPro" id="IPR020097">
    <property type="entry name" value="PsdUridine_synth_TruA_a/b_dom"/>
</dbReference>
<dbReference type="GO" id="GO:0006397">
    <property type="term" value="P:mRNA processing"/>
    <property type="evidence" value="ECO:0007669"/>
    <property type="project" value="UniProtKB-KW"/>
</dbReference>
<dbReference type="GO" id="GO:0003723">
    <property type="term" value="F:RNA binding"/>
    <property type="evidence" value="ECO:0007669"/>
    <property type="project" value="InterPro"/>
</dbReference>
<comment type="caution">
    <text evidence="18">The sequence shown here is derived from an EMBL/GenBank/DDBJ whole genome shotgun (WGS) entry which is preliminary data.</text>
</comment>
<dbReference type="GO" id="GO:0009982">
    <property type="term" value="F:pseudouridine synthase activity"/>
    <property type="evidence" value="ECO:0007669"/>
    <property type="project" value="InterPro"/>
</dbReference>
<comment type="catalytic activity">
    <reaction evidence="2">
        <text>uridine in snRNA = pseudouridine in snRNA</text>
        <dbReference type="Rhea" id="RHEA:51124"/>
        <dbReference type="Rhea" id="RHEA-COMP:12891"/>
        <dbReference type="Rhea" id="RHEA-COMP:12892"/>
        <dbReference type="ChEBI" id="CHEBI:65314"/>
        <dbReference type="ChEBI" id="CHEBI:65315"/>
    </reaction>
</comment>